<organism evidence="7 8">
    <name type="scientific">Melopsittacus undulatus</name>
    <name type="common">Budgerigar</name>
    <name type="synonym">Psittacus undulatus</name>
    <dbReference type="NCBI Taxonomy" id="13146"/>
    <lineage>
        <taxon>Eukaryota</taxon>
        <taxon>Metazoa</taxon>
        <taxon>Chordata</taxon>
        <taxon>Craniata</taxon>
        <taxon>Vertebrata</taxon>
        <taxon>Euteleostomi</taxon>
        <taxon>Archelosauria</taxon>
        <taxon>Archosauria</taxon>
        <taxon>Dinosauria</taxon>
        <taxon>Saurischia</taxon>
        <taxon>Theropoda</taxon>
        <taxon>Coelurosauria</taxon>
        <taxon>Aves</taxon>
        <taxon>Neognathae</taxon>
        <taxon>Neoaves</taxon>
        <taxon>Telluraves</taxon>
        <taxon>Australaves</taxon>
        <taxon>Psittaciformes</taxon>
        <taxon>Psittaculidae</taxon>
        <taxon>Melopsittacus</taxon>
    </lineage>
</organism>
<sequence>MVFESLVVDVLNRFLGDYVVNLDSSQLKLGIWGGAVALKNLEIKENALVSYQLFNCVSQPFSFVFVGQLNLQIPWQNLYTQPVEAVLDGVYLLIVPTASVKYDAEKEARQFLEARQRELQRIEEAKQKIADQDKAKEEKQDTFVEKLVTQVIKNLQVKISNIHIRYEDDVSILYLVRLDNLFAYWNVKSEMFYHGGIFRPISARAKLLMNPRSDVDFSSPKMDLNVNLQDITVEFNKPQYFSVMELLESIDMMTRNLPYRKYRPDAPLHNNAKTWWKYVIYGILEVNVQPKLQMWSWEHIRHHRKQVKSYKEMYKTKITSKKPSEEILKLLEVSRFFLKGINTVLLAVCLNLSVHMFISLEELMTLEEKAKLYAAIGYSETAVDPTLPKSYEAMKFSVKLLSMSISIRENKQSPELVEFALAGLSTVFTQRPGAQAIRFETKITSLEVTGMSREKSTPCLLSSRTVYSDESTSLLSIMFETNPLDEKADQRLRIESQPLEIVYDAMTINSLVDFFRPPKDVHLEQLTSATLMKLEEFREKTSTGLLYIIETQKVLDLKINLMASYIIVPQNGFYDHTSNLLLLDLGSLKMESKSRSDLSKLVVRQSTIEEIMSRAYDKGISVFKTQVFFALTDEKWQEARKLKYSSQHILQPLDVNLEFSRAMVVTDARMPKFKLFGQLPLLSIQISDQNLTRILELIDSIPKPESAPATSTHPKITEVRFLKNTSITVIRKIVSSDIFFYCFLLFYFFFPQALYITGKEVFNFRMISYVNATDGIAYTNMNVVDNRIYLTVGCIQVVFVNKFVSSILAFVNNFQAAKEALTEATVQAAEKAATGVKELAERSSRLALDINIKAPVVIVPQSAMSTNVLVADLGLITVKNRFFISKTKTQYDLPPVVDSMTVKLSELKLYRSCYEQGLLQTEVQLLQPLNLEVIVERNLAAAWYNEVPDIEISGLLKPMNVSVTVVTSAVVELHSSMKIKTTLKLDFRFDSLTLVLYSPDSKQVTNLDQRDDLLKLAEFKLGLMSAAVKMLSDGSMNASVKLANCTLDDKRQSIQMATPRMVEMKHGFDKKVMMDISYKQGRDGTVLDVIIQEIYLCASMEFLLTVADIFLKANAETPVQPMSTMEMNIVVKNPEIVFVADLTRSDAPALVVTTQCEVFIKNSPERYSMTAAVKELQMKACPFLPEERKGNITTVLQPCDFFFEMKQSSNNPQTADLTIRSLTIKVSPIIINTVITITSALYQTAETTEEEISPIPPDLWNKKDIKNLKMWFLEESNENEDTNPTAELVPTGESLKMNVESVFITLEAGVGHRTVPMLLAKSSFLGEVKNWRTLINLRSRLELEVRNPTKEIKAFAEAASRTSDIFKKDRAPFVIINSLGLPITVSPSDSFSVLNVEFGAKTFILRDEENLNMEFVRTKNESDQFTAMTTLCPHNHSTVEKIPLTKVGRCIYRVRHDESGVERAIVCQIDTVEGSKMITIRSPIQIRNHFSIPLNIFEEGRCIGTASPENEFNIPLSSYRYFVALFFCHGILDGEYDMCEGITFDEIMKNVDSLLQRKCQSVRSSNHSLIINIVPVKDMLTTSLCTDQWDFPYVVHLWPSVLLRNLLPYQITYSLEYDTLQEGCSAQIHNAVLDQTKLDLQLLNYLDQNWKSEYHIKSNLPEISFTTFYCITELDKTELDIAVHVTYTTGQMVIEIHSPYWMVNKTGRMLQYKADGIHRKHPPDYKKPLLFSFQPKNFFQNNKVQLMVTDSELSDQFSLDTVGSHGSVKCKSHKKDYHVGVTIDNSSFNITRIVTFTPFFMISNRSKYTLEVAEEGKEKWIPIVLQQLGGITVDVNLTEHSTVITFANYHDGAAPFLLINHTKEEIIEYGQSSLSELEDCLQPNKAVLYTWVDPAGSRKLKWKCGNRIEEITPKEVRLFSKVLDCRKVVYLVSFFEGLQRIVLITDNVNVFKLAYESVKAELAEQEIVLSLQDVGISLVNNYTKQEVCLTPNGMNMKIQQPHEIPIRRNYLPALKVEYSSSAHQKSVRIQIYRIQIQNQIPGAIFPFVFYPIKPPKSITLDSGLKDVESLQEELMSVSSMDTSQISLYEYFHISPIKLHLSFSLSTGGEDSNKEERKKELIPLQSLNLLLKSIGATLTDVQDVVFKLAFFELSYHFCTTQQLQSAVVRHYSKQAIKQMYVLILGLDVLGNPFGFIRGLSEGVEALFYEPYQGAIQGPEEFVEGMALGFKALVGGAVGGLAGAASRITGAMAKGVAAITMDEDYQQKRREAMNKQPTGLREGITRGGKGLGFVSGITGIVTKPIRGAQKEGAAGFFKGVGKGLVGAVARPTGGIIDMASSTFQGIKKVTDSSEDVISLRPPRFFGEDGVIRPYRLRDGTGSQICVFCFLVEENCPFLGISGIFAIPFTGDLVQQSVKVLLRKSSMYASAFLLMR</sequence>
<evidence type="ECO:0000259" key="4">
    <source>
        <dbReference type="Pfam" id="PF12624"/>
    </source>
</evidence>
<name>A0A8V5GFN7_MELUD</name>
<dbReference type="InterPro" id="IPR026854">
    <property type="entry name" value="VPS13_N"/>
</dbReference>
<dbReference type="InterPro" id="IPR056747">
    <property type="entry name" value="VPS13-like_M"/>
</dbReference>
<evidence type="ECO:0000256" key="3">
    <source>
        <dbReference type="ARBA" id="ARBA00023055"/>
    </source>
</evidence>
<evidence type="ECO:0000259" key="6">
    <source>
        <dbReference type="Pfam" id="PF25036"/>
    </source>
</evidence>
<evidence type="ECO:0000256" key="2">
    <source>
        <dbReference type="ARBA" id="ARBA00022448"/>
    </source>
</evidence>
<feature type="domain" description="Chorein N-terminal" evidence="4">
    <location>
        <begin position="2"/>
        <end position="171"/>
    </location>
</feature>
<dbReference type="Proteomes" id="UP000694405">
    <property type="component" value="Chromosome Z"/>
</dbReference>
<keyword evidence="8" id="KW-1185">Reference proteome</keyword>
<dbReference type="Pfam" id="PF25036">
    <property type="entry name" value="VPS13_VAB"/>
    <property type="match status" value="1"/>
</dbReference>
<reference evidence="7" key="3">
    <citation type="submission" date="2025-09" db="UniProtKB">
        <authorList>
            <consortium name="Ensembl"/>
        </authorList>
    </citation>
    <scope>IDENTIFICATION</scope>
</reference>
<comment type="similarity">
    <text evidence="1">Belongs to the VPS13 family.</text>
</comment>
<dbReference type="PANTHER" id="PTHR16166">
    <property type="entry name" value="VACUOLAR PROTEIN SORTING-ASSOCIATED PROTEIN VPS13"/>
    <property type="match status" value="1"/>
</dbReference>
<keyword evidence="3" id="KW-0445">Lipid transport</keyword>
<evidence type="ECO:0000259" key="5">
    <source>
        <dbReference type="Pfam" id="PF25033"/>
    </source>
</evidence>
<dbReference type="Pfam" id="PF12624">
    <property type="entry name" value="VPS13_N"/>
    <property type="match status" value="3"/>
</dbReference>
<feature type="domain" description="VPS13-like middle region" evidence="5">
    <location>
        <begin position="752"/>
        <end position="962"/>
    </location>
</feature>
<dbReference type="PANTHER" id="PTHR16166:SF22">
    <property type="entry name" value="INTERMEMBRANE LIPID TRANSFER PROTEIN VPS13A"/>
    <property type="match status" value="1"/>
</dbReference>
<proteinExistence type="inferred from homology"/>
<reference evidence="7" key="2">
    <citation type="submission" date="2025-08" db="UniProtKB">
        <authorList>
            <consortium name="Ensembl"/>
        </authorList>
    </citation>
    <scope>IDENTIFICATION</scope>
</reference>
<evidence type="ECO:0000256" key="1">
    <source>
        <dbReference type="ARBA" id="ARBA00006545"/>
    </source>
</evidence>
<dbReference type="InterPro" id="IPR026847">
    <property type="entry name" value="VPS13"/>
</dbReference>
<dbReference type="Pfam" id="PF25033">
    <property type="entry name" value="VPS13_M"/>
    <property type="match status" value="2"/>
</dbReference>
<dbReference type="GO" id="GO:0045053">
    <property type="term" value="P:protein retention in Golgi apparatus"/>
    <property type="evidence" value="ECO:0007669"/>
    <property type="project" value="TreeGrafter"/>
</dbReference>
<feature type="domain" description="Vacuolar protein sorting-associated protein 13 VPS13 adaptor binding" evidence="6">
    <location>
        <begin position="1419"/>
        <end position="1821"/>
    </location>
</feature>
<keyword evidence="2" id="KW-0813">Transport</keyword>
<dbReference type="GO" id="GO:0006914">
    <property type="term" value="P:autophagy"/>
    <property type="evidence" value="ECO:0007669"/>
    <property type="project" value="TreeGrafter"/>
</dbReference>
<evidence type="ECO:0000313" key="8">
    <source>
        <dbReference type="Proteomes" id="UP000694405"/>
    </source>
</evidence>
<dbReference type="GO" id="GO:0006869">
    <property type="term" value="P:lipid transport"/>
    <property type="evidence" value="ECO:0007669"/>
    <property type="project" value="UniProtKB-KW"/>
</dbReference>
<evidence type="ECO:0000313" key="7">
    <source>
        <dbReference type="Ensembl" id="ENSMUNP00000030929.1"/>
    </source>
</evidence>
<accession>A0A8V5GFN7</accession>
<protein>
    <submittedName>
        <fullName evidence="7">Uncharacterized protein</fullName>
    </submittedName>
</protein>
<dbReference type="InterPro" id="IPR009543">
    <property type="entry name" value="VPS13_VAB"/>
</dbReference>
<feature type="domain" description="VPS13-like middle region" evidence="5">
    <location>
        <begin position="977"/>
        <end position="1345"/>
    </location>
</feature>
<dbReference type="GO" id="GO:0006623">
    <property type="term" value="P:protein targeting to vacuole"/>
    <property type="evidence" value="ECO:0007669"/>
    <property type="project" value="TreeGrafter"/>
</dbReference>
<gene>
    <name evidence="7" type="primary">LOC101870973</name>
</gene>
<feature type="domain" description="Chorein N-terminal" evidence="4">
    <location>
        <begin position="358"/>
        <end position="711"/>
    </location>
</feature>
<reference evidence="7" key="1">
    <citation type="submission" date="2020-03" db="EMBL/GenBank/DDBJ databases">
        <title>Melopsittacus undulatus (budgerigar) genome, bMelUnd1, maternal haplotype with Z.</title>
        <authorList>
            <person name="Gedman G."/>
            <person name="Mountcastle J."/>
            <person name="Haase B."/>
            <person name="Formenti G."/>
            <person name="Wright T."/>
            <person name="Apodaca J."/>
            <person name="Pelan S."/>
            <person name="Chow W."/>
            <person name="Rhie A."/>
            <person name="Howe K."/>
            <person name="Fedrigo O."/>
            <person name="Jarvis E.D."/>
        </authorList>
    </citation>
    <scope>NUCLEOTIDE SEQUENCE [LARGE SCALE GENOMIC DNA]</scope>
</reference>
<feature type="domain" description="Chorein N-terminal" evidence="4">
    <location>
        <begin position="197"/>
        <end position="332"/>
    </location>
</feature>
<dbReference type="Ensembl" id="ENSMUNT00000033107.1">
    <property type="protein sequence ID" value="ENSMUNP00000030929.1"/>
    <property type="gene ID" value="ENSMUNG00000012523.2"/>
</dbReference>